<evidence type="ECO:0000256" key="1">
    <source>
        <dbReference type="SAM" id="MobiDB-lite"/>
    </source>
</evidence>
<sequence length="43" mass="4500">MNQPITVEDCTHSNQSDGVTISAPDTLKAHSANTQKTECGVVA</sequence>
<dbReference type="EMBL" id="GBXM01069908">
    <property type="protein sequence ID" value="JAH38669.1"/>
    <property type="molecule type" value="Transcribed_RNA"/>
</dbReference>
<name>A0A0E9SB81_ANGAN</name>
<accession>A0A0E9SB81</accession>
<reference evidence="2" key="2">
    <citation type="journal article" date="2015" name="Fish Shellfish Immunol.">
        <title>Early steps in the European eel (Anguilla anguilla)-Vibrio vulnificus interaction in the gills: Role of the RtxA13 toxin.</title>
        <authorList>
            <person name="Callol A."/>
            <person name="Pajuelo D."/>
            <person name="Ebbesson L."/>
            <person name="Teles M."/>
            <person name="MacKenzie S."/>
            <person name="Amaro C."/>
        </authorList>
    </citation>
    <scope>NUCLEOTIDE SEQUENCE</scope>
</reference>
<feature type="region of interest" description="Disordered" evidence="1">
    <location>
        <begin position="1"/>
        <end position="26"/>
    </location>
</feature>
<dbReference type="AlphaFoldDB" id="A0A0E9SB81"/>
<reference evidence="2" key="1">
    <citation type="submission" date="2014-11" db="EMBL/GenBank/DDBJ databases">
        <authorList>
            <person name="Amaro Gonzalez C."/>
        </authorList>
    </citation>
    <scope>NUCLEOTIDE SEQUENCE</scope>
</reference>
<protein>
    <submittedName>
        <fullName evidence="2">Uncharacterized protein</fullName>
    </submittedName>
</protein>
<proteinExistence type="predicted"/>
<evidence type="ECO:0000313" key="2">
    <source>
        <dbReference type="EMBL" id="JAH38669.1"/>
    </source>
</evidence>
<organism evidence="2">
    <name type="scientific">Anguilla anguilla</name>
    <name type="common">European freshwater eel</name>
    <name type="synonym">Muraena anguilla</name>
    <dbReference type="NCBI Taxonomy" id="7936"/>
    <lineage>
        <taxon>Eukaryota</taxon>
        <taxon>Metazoa</taxon>
        <taxon>Chordata</taxon>
        <taxon>Craniata</taxon>
        <taxon>Vertebrata</taxon>
        <taxon>Euteleostomi</taxon>
        <taxon>Actinopterygii</taxon>
        <taxon>Neopterygii</taxon>
        <taxon>Teleostei</taxon>
        <taxon>Anguilliformes</taxon>
        <taxon>Anguillidae</taxon>
        <taxon>Anguilla</taxon>
    </lineage>
</organism>